<name>A0A2U8E0D8_9BACT</name>
<dbReference type="InterPro" id="IPR000838">
    <property type="entry name" value="RNA_pol_sigma70_ECF_CS"/>
</dbReference>
<keyword evidence="4 6" id="KW-0238">DNA-binding</keyword>
<dbReference type="AlphaFoldDB" id="A0A2U8E0D8"/>
<keyword evidence="2 6" id="KW-0805">Transcription regulation</keyword>
<dbReference type="KEGG" id="elut:CKA38_01800"/>
<dbReference type="InterPro" id="IPR013324">
    <property type="entry name" value="RNA_pol_sigma_r3/r4-like"/>
</dbReference>
<dbReference type="GO" id="GO:0016987">
    <property type="term" value="F:sigma factor activity"/>
    <property type="evidence" value="ECO:0007669"/>
    <property type="project" value="UniProtKB-KW"/>
</dbReference>
<dbReference type="SUPFAM" id="SSF88946">
    <property type="entry name" value="Sigma2 domain of RNA polymerase sigma factors"/>
    <property type="match status" value="1"/>
</dbReference>
<dbReference type="InterPro" id="IPR013325">
    <property type="entry name" value="RNA_pol_sigma_r2"/>
</dbReference>
<dbReference type="OrthoDB" id="9794372at2"/>
<protein>
    <recommendedName>
        <fullName evidence="6">RNA polymerase sigma factor</fullName>
    </recommendedName>
</protein>
<evidence type="ECO:0000259" key="7">
    <source>
        <dbReference type="Pfam" id="PF04542"/>
    </source>
</evidence>
<dbReference type="CDD" id="cd06171">
    <property type="entry name" value="Sigma70_r4"/>
    <property type="match status" value="1"/>
</dbReference>
<feature type="domain" description="RNA polymerase sigma-70 region 2" evidence="7">
    <location>
        <begin position="73"/>
        <end position="132"/>
    </location>
</feature>
<dbReference type="SUPFAM" id="SSF88659">
    <property type="entry name" value="Sigma3 and sigma4 domains of RNA polymerase sigma factors"/>
    <property type="match status" value="1"/>
</dbReference>
<gene>
    <name evidence="9" type="ORF">CKA38_01800</name>
</gene>
<proteinExistence type="inferred from homology"/>
<organism evidence="9 10">
    <name type="scientific">Ereboglobus luteus</name>
    <dbReference type="NCBI Taxonomy" id="1796921"/>
    <lineage>
        <taxon>Bacteria</taxon>
        <taxon>Pseudomonadati</taxon>
        <taxon>Verrucomicrobiota</taxon>
        <taxon>Opitutia</taxon>
        <taxon>Opitutales</taxon>
        <taxon>Opitutaceae</taxon>
        <taxon>Ereboglobus</taxon>
    </lineage>
</organism>
<keyword evidence="10" id="KW-1185">Reference proteome</keyword>
<dbReference type="Gene3D" id="1.10.10.10">
    <property type="entry name" value="Winged helix-like DNA-binding domain superfamily/Winged helix DNA-binding domain"/>
    <property type="match status" value="1"/>
</dbReference>
<feature type="domain" description="RNA polymerase sigma factor 70 region 4 type 2" evidence="8">
    <location>
        <begin position="165"/>
        <end position="216"/>
    </location>
</feature>
<evidence type="ECO:0000259" key="8">
    <source>
        <dbReference type="Pfam" id="PF08281"/>
    </source>
</evidence>
<dbReference type="InterPro" id="IPR014284">
    <property type="entry name" value="RNA_pol_sigma-70_dom"/>
</dbReference>
<dbReference type="InterPro" id="IPR007627">
    <property type="entry name" value="RNA_pol_sigma70_r2"/>
</dbReference>
<evidence type="ECO:0000313" key="9">
    <source>
        <dbReference type="EMBL" id="AWI08164.1"/>
    </source>
</evidence>
<dbReference type="PANTHER" id="PTHR43133">
    <property type="entry name" value="RNA POLYMERASE ECF-TYPE SIGMA FACTO"/>
    <property type="match status" value="1"/>
</dbReference>
<dbReference type="Proteomes" id="UP000244896">
    <property type="component" value="Chromosome"/>
</dbReference>
<dbReference type="GO" id="GO:0003677">
    <property type="term" value="F:DNA binding"/>
    <property type="evidence" value="ECO:0007669"/>
    <property type="project" value="UniProtKB-KW"/>
</dbReference>
<evidence type="ECO:0000256" key="3">
    <source>
        <dbReference type="ARBA" id="ARBA00023082"/>
    </source>
</evidence>
<accession>A0A2U8E0D8</accession>
<dbReference type="Gene3D" id="1.10.1740.10">
    <property type="match status" value="1"/>
</dbReference>
<keyword evidence="5 6" id="KW-0804">Transcription</keyword>
<dbReference type="InterPro" id="IPR036388">
    <property type="entry name" value="WH-like_DNA-bd_sf"/>
</dbReference>
<sequence length="228" mass="25368">MPGRAESVCCKLDTWKNTSITQHSVKNPRTYPPHPAHPVNNVSHDQALDAPPCATIPLKKARWFEDEVHVHDARLKSYLRGSFPSVDVEDVVQESYLRTWIASATKPVRSAKAFLFTVAKRLALNSLRHRKKSPMVAVPDLAALDVVDESKDTVEAVAVSEEIALLAEALNSLPPRCREIIILRAYQGLSQREVATLLSISETTVGTQVYQGMLRLEAFFTKRGLIES</sequence>
<keyword evidence="3 6" id="KW-0731">Sigma factor</keyword>
<evidence type="ECO:0000256" key="4">
    <source>
        <dbReference type="ARBA" id="ARBA00023125"/>
    </source>
</evidence>
<evidence type="ECO:0000313" key="10">
    <source>
        <dbReference type="Proteomes" id="UP000244896"/>
    </source>
</evidence>
<dbReference type="Pfam" id="PF08281">
    <property type="entry name" value="Sigma70_r4_2"/>
    <property type="match status" value="1"/>
</dbReference>
<comment type="similarity">
    <text evidence="1 6">Belongs to the sigma-70 factor family. ECF subfamily.</text>
</comment>
<evidence type="ECO:0000256" key="1">
    <source>
        <dbReference type="ARBA" id="ARBA00010641"/>
    </source>
</evidence>
<evidence type="ECO:0000256" key="2">
    <source>
        <dbReference type="ARBA" id="ARBA00023015"/>
    </source>
</evidence>
<dbReference type="PANTHER" id="PTHR43133:SF63">
    <property type="entry name" value="RNA POLYMERASE SIGMA FACTOR FECI-RELATED"/>
    <property type="match status" value="1"/>
</dbReference>
<dbReference type="NCBIfam" id="TIGR02937">
    <property type="entry name" value="sigma70-ECF"/>
    <property type="match status" value="1"/>
</dbReference>
<dbReference type="InterPro" id="IPR039425">
    <property type="entry name" value="RNA_pol_sigma-70-like"/>
</dbReference>
<dbReference type="InterPro" id="IPR013249">
    <property type="entry name" value="RNA_pol_sigma70_r4_t2"/>
</dbReference>
<dbReference type="EMBL" id="CP023004">
    <property type="protein sequence ID" value="AWI08164.1"/>
    <property type="molecule type" value="Genomic_DNA"/>
</dbReference>
<dbReference type="PROSITE" id="PS01063">
    <property type="entry name" value="SIGMA70_ECF"/>
    <property type="match status" value="1"/>
</dbReference>
<evidence type="ECO:0000256" key="6">
    <source>
        <dbReference type="RuleBase" id="RU000716"/>
    </source>
</evidence>
<evidence type="ECO:0000256" key="5">
    <source>
        <dbReference type="ARBA" id="ARBA00023163"/>
    </source>
</evidence>
<dbReference type="Pfam" id="PF04542">
    <property type="entry name" value="Sigma70_r2"/>
    <property type="match status" value="1"/>
</dbReference>
<dbReference type="GO" id="GO:0006352">
    <property type="term" value="P:DNA-templated transcription initiation"/>
    <property type="evidence" value="ECO:0007669"/>
    <property type="project" value="InterPro"/>
</dbReference>
<reference evidence="9 10" key="1">
    <citation type="journal article" date="2018" name="Syst. Appl. Microbiol.">
        <title>Ereboglobus luteus gen. nov. sp. nov. from cockroach guts, and new insights into the oxygen relationship of the genera Opitutus and Didymococcus (Verrucomicrobia: Opitutaceae).</title>
        <authorList>
            <person name="Tegtmeier D."/>
            <person name="Belitz A."/>
            <person name="Radek R."/>
            <person name="Heimerl T."/>
            <person name="Brune A."/>
        </authorList>
    </citation>
    <scope>NUCLEOTIDE SEQUENCE [LARGE SCALE GENOMIC DNA]</scope>
    <source>
        <strain evidence="9 10">Ho45</strain>
    </source>
</reference>